<reference evidence="1" key="2">
    <citation type="journal article" date="2021" name="PeerJ">
        <title>Extensive microbial diversity within the chicken gut microbiome revealed by metagenomics and culture.</title>
        <authorList>
            <person name="Gilroy R."/>
            <person name="Ravi A."/>
            <person name="Getino M."/>
            <person name="Pursley I."/>
            <person name="Horton D.L."/>
            <person name="Alikhan N.F."/>
            <person name="Baker D."/>
            <person name="Gharbi K."/>
            <person name="Hall N."/>
            <person name="Watson M."/>
            <person name="Adriaenssens E.M."/>
            <person name="Foster-Nyarko E."/>
            <person name="Jarju S."/>
            <person name="Secka A."/>
            <person name="Antonio M."/>
            <person name="Oren A."/>
            <person name="Chaudhuri R.R."/>
            <person name="La Ragione R."/>
            <person name="Hildebrand F."/>
            <person name="Pallen M.J."/>
        </authorList>
    </citation>
    <scope>NUCLEOTIDE SEQUENCE</scope>
    <source>
        <strain evidence="1">10532</strain>
    </source>
</reference>
<protein>
    <recommendedName>
        <fullName evidence="3">PilZ domain-containing protein</fullName>
    </recommendedName>
</protein>
<reference evidence="1" key="1">
    <citation type="submission" date="2020-10" db="EMBL/GenBank/DDBJ databases">
        <authorList>
            <person name="Gilroy R."/>
        </authorList>
    </citation>
    <scope>NUCLEOTIDE SEQUENCE</scope>
    <source>
        <strain evidence="1">10532</strain>
    </source>
</reference>
<name>A0A9D9HN30_9SPIR</name>
<accession>A0A9D9HN30</accession>
<evidence type="ECO:0000313" key="2">
    <source>
        <dbReference type="Proteomes" id="UP000823638"/>
    </source>
</evidence>
<evidence type="ECO:0000313" key="1">
    <source>
        <dbReference type="EMBL" id="MBO8457004.1"/>
    </source>
</evidence>
<sequence length="236" mass="26788">MKALLLIETDSAFIKIRDILKKMGVETVRYRLPQKAMDNIDEISPQIIIISAADFPRHWKVLLQFLNGFAQEIHIPVILIKNRFFSETEADKALFLKVKAIVEDSLEGESLRQITEIILRYKPEALSLTDKAVCPTKEMPVQCIFSNPINNQIITGQVTSLSHKEIFFTPDSFSSVKGMETPVEVTVLIKIGKNKIKCPSRVVLHGKHLRITFSGSNSENSEVIEEYLTKNLYLCL</sequence>
<gene>
    <name evidence="1" type="ORF">IAA81_02100</name>
</gene>
<dbReference type="EMBL" id="JADIMM010000023">
    <property type="protein sequence ID" value="MBO8457004.1"/>
    <property type="molecule type" value="Genomic_DNA"/>
</dbReference>
<evidence type="ECO:0008006" key="3">
    <source>
        <dbReference type="Google" id="ProtNLM"/>
    </source>
</evidence>
<proteinExistence type="predicted"/>
<dbReference type="AlphaFoldDB" id="A0A9D9HN30"/>
<comment type="caution">
    <text evidence="1">The sequence shown here is derived from an EMBL/GenBank/DDBJ whole genome shotgun (WGS) entry which is preliminary data.</text>
</comment>
<organism evidence="1 2">
    <name type="scientific">Candidatus Gallitreponema excrementavium</name>
    <dbReference type="NCBI Taxonomy" id="2840840"/>
    <lineage>
        <taxon>Bacteria</taxon>
        <taxon>Pseudomonadati</taxon>
        <taxon>Spirochaetota</taxon>
        <taxon>Spirochaetia</taxon>
        <taxon>Spirochaetales</taxon>
        <taxon>Candidatus Gallitreponema</taxon>
    </lineage>
</organism>
<dbReference type="Proteomes" id="UP000823638">
    <property type="component" value="Unassembled WGS sequence"/>
</dbReference>